<dbReference type="FunFam" id="2.30.42.10:FF:000022">
    <property type="entry name" value="Glutamate receptor interacting protein 1"/>
    <property type="match status" value="1"/>
</dbReference>
<dbReference type="CDD" id="cd06682">
    <property type="entry name" value="PDZ5_GRIP1-2-like"/>
    <property type="match status" value="1"/>
</dbReference>
<dbReference type="InterPro" id="IPR001478">
    <property type="entry name" value="PDZ"/>
</dbReference>
<dbReference type="FunFam" id="2.30.42.10:FF:000023">
    <property type="entry name" value="Glutamate receptor interacting protein 1"/>
    <property type="match status" value="1"/>
</dbReference>
<dbReference type="PROSITE" id="PS50106">
    <property type="entry name" value="PDZ"/>
    <property type="match status" value="7"/>
</dbReference>
<keyword evidence="3" id="KW-0677">Repeat</keyword>
<evidence type="ECO:0000256" key="1">
    <source>
        <dbReference type="ARBA" id="ARBA00004496"/>
    </source>
</evidence>
<dbReference type="CDD" id="cd06681">
    <property type="entry name" value="PDZ2_GRIP1-2-like"/>
    <property type="match status" value="1"/>
</dbReference>
<dbReference type="CDD" id="cd06685">
    <property type="entry name" value="PDZ7_GRIP1-2-like"/>
    <property type="match status" value="1"/>
</dbReference>
<dbReference type="CDD" id="cd06683">
    <property type="entry name" value="PDZ6_GRIP1-2-like"/>
    <property type="match status" value="1"/>
</dbReference>
<dbReference type="SMART" id="SM00228">
    <property type="entry name" value="PDZ"/>
    <property type="match status" value="7"/>
</dbReference>
<dbReference type="FunFam" id="2.30.42.10:FF:000031">
    <property type="entry name" value="Glutamate receptor interacting protein 1"/>
    <property type="match status" value="1"/>
</dbReference>
<dbReference type="FunFam" id="2.30.42.10:FF:000025">
    <property type="entry name" value="Glutamate receptor interacting protein 1"/>
    <property type="match status" value="1"/>
</dbReference>
<reference evidence="6" key="2">
    <citation type="submission" date="2025-09" db="UniProtKB">
        <authorList>
            <consortium name="Ensembl"/>
        </authorList>
    </citation>
    <scope>IDENTIFICATION</scope>
</reference>
<name>A0A8C8SKF6_9SAUR</name>
<evidence type="ECO:0000313" key="7">
    <source>
        <dbReference type="Proteomes" id="UP000694393"/>
    </source>
</evidence>
<sequence length="1107" mass="120443">MKYITYNMFETETFTVCFSDESPYTKSANQMKPSEGALTVRRQSIPEEFKGSTIVELMKKEGTTLGLTVSGGIDKDGKPRVSNLRQGGIAARSDQLDVGDYIKSVNGINLTKFRHDEIISLLKNVGERVVLEVEYELPPVSVQGSGVVFRTVEVTLHKEGNTFGFVIRGGAHDDRNKSRPVVITCVRPGGPADREGTIKPGDRLLSVDGIRLLGTSHAEAMSILKQCGQEATLLIEYDVSVMDSVATASGPLLVEVAKTPGAALGVALTTSMCCNKQVVVIDKIKSASIADRCGALHVGDHILSIDGTSMEYCTLAEATQFLANTADNVKLEILPHHQTRLALKGPEHVKVQRSNRQLTWDSCANHHSSLLTYHPDHCRMPAPNFQKTPPQKNLSALVSSSFSPTSMSAYSLSSLNMGTLPRSRYSTSPRGTMMRRRMKKKDFKSSLSLASSTVGLAGQVVHTETTEVALTADPIVGFGIQLQGSVFATETLSSPPLISYIESDSPAERCGVLQIGDRVMAINGIPTEDSTLEEANQLLRDSSITSKVTLEIEFDVAESVIPSSGTFHVKLPKKHNVELGITISSPSSRKPGDPLVISDIKKGSVAHRTGTLELGDKLLAIDNIRLDNCSMEDAVQILQHCEDLVKIKIRKDEDNSDEQESSGAIIYTVELKRYGGPLGITISGTEEPFDPIIISSLTKGGLAERTGAIHIGDRILAINSSSLKGKPLSEAIHLLQMAGETVTLKIKKQTDAASPKKFSISDHLSELSDAEDDSSSTQKPGKLSDLYSTTVPSVDSAVESWDGSGIDTSFGSQGPSYQASGYNFNAYEWRSPKQRGNFSPPSRPRNHLFHDTALSDDEWDRPTASGFSGAHDNTETDQEENFWSQALEDLETCGQSGILRELEATIMSGSTMSLNHENPQPRSQLGRQASFQERSNMRPHYSQAIRSNTLPSDVGRKSVVLRKIKQEMKEIMSPTPVELHKVTLYKDSDVEDFGFSVSDGLLEKGVYVKNIRPAGPGDLGGLKPYDRLLQVNHVRTRDFDCCLVVPLIAESGNKLELVISRNPVASQKVTSDQQTLGGGDWNDQNNAFLQQTGHSTSVETRDPTNTI</sequence>
<dbReference type="GO" id="GO:0098887">
    <property type="term" value="P:neurotransmitter receptor transport, endosome to postsynaptic membrane"/>
    <property type="evidence" value="ECO:0007669"/>
    <property type="project" value="TreeGrafter"/>
</dbReference>
<keyword evidence="7" id="KW-1185">Reference proteome</keyword>
<evidence type="ECO:0000259" key="5">
    <source>
        <dbReference type="PROSITE" id="PS50106"/>
    </source>
</evidence>
<evidence type="ECO:0000256" key="4">
    <source>
        <dbReference type="SAM" id="MobiDB-lite"/>
    </source>
</evidence>
<feature type="domain" description="PDZ" evidence="5">
    <location>
        <begin position="568"/>
        <end position="653"/>
    </location>
</feature>
<evidence type="ECO:0000256" key="3">
    <source>
        <dbReference type="ARBA" id="ARBA00022737"/>
    </source>
</evidence>
<dbReference type="Ensembl" id="ENSPCET00000021879.1">
    <property type="protein sequence ID" value="ENSPCEP00000021146.1"/>
    <property type="gene ID" value="ENSPCEG00000012431.1"/>
</dbReference>
<dbReference type="InterPro" id="IPR041489">
    <property type="entry name" value="PDZ_6"/>
</dbReference>
<evidence type="ECO:0000256" key="2">
    <source>
        <dbReference type="ARBA" id="ARBA00022490"/>
    </source>
</evidence>
<feature type="region of interest" description="Disordered" evidence="4">
    <location>
        <begin position="1069"/>
        <end position="1107"/>
    </location>
</feature>
<dbReference type="CDD" id="cd06684">
    <property type="entry name" value="PDZ3_GRIP1-2-like"/>
    <property type="match status" value="1"/>
</dbReference>
<feature type="domain" description="PDZ" evidence="5">
    <location>
        <begin position="981"/>
        <end position="1063"/>
    </location>
</feature>
<feature type="domain" description="PDZ" evidence="5">
    <location>
        <begin position="151"/>
        <end position="239"/>
    </location>
</feature>
<dbReference type="AlphaFoldDB" id="A0A8C8SKF6"/>
<organism evidence="6 7">
    <name type="scientific">Pelusios castaneus</name>
    <name type="common">West African mud turtle</name>
    <dbReference type="NCBI Taxonomy" id="367368"/>
    <lineage>
        <taxon>Eukaryota</taxon>
        <taxon>Metazoa</taxon>
        <taxon>Chordata</taxon>
        <taxon>Craniata</taxon>
        <taxon>Vertebrata</taxon>
        <taxon>Euteleostomi</taxon>
        <taxon>Archelosauria</taxon>
        <taxon>Testudinata</taxon>
        <taxon>Testudines</taxon>
        <taxon>Pleurodira</taxon>
        <taxon>Pelomedusidae</taxon>
        <taxon>Pelusios</taxon>
    </lineage>
</organism>
<dbReference type="InterPro" id="IPR043545">
    <property type="entry name" value="GRIP1/2"/>
</dbReference>
<evidence type="ECO:0000313" key="6">
    <source>
        <dbReference type="Ensembl" id="ENSPCEP00000021146.1"/>
    </source>
</evidence>
<dbReference type="Gene3D" id="2.30.42.10">
    <property type="match status" value="7"/>
</dbReference>
<accession>A0A8C8SKF6</accession>
<dbReference type="SUPFAM" id="SSF50156">
    <property type="entry name" value="PDZ domain-like"/>
    <property type="match status" value="7"/>
</dbReference>
<dbReference type="FunFam" id="2.30.42.10:FF:000021">
    <property type="entry name" value="Glutamate receptor interacting protein 1"/>
    <property type="match status" value="1"/>
</dbReference>
<feature type="domain" description="PDZ" evidence="5">
    <location>
        <begin position="253"/>
        <end position="337"/>
    </location>
</feature>
<feature type="domain" description="PDZ" evidence="5">
    <location>
        <begin position="467"/>
        <end position="542"/>
    </location>
</feature>
<comment type="subcellular location">
    <subcellularLocation>
        <location evidence="1">Cytoplasm</location>
    </subcellularLocation>
</comment>
<feature type="domain" description="PDZ" evidence="5">
    <location>
        <begin position="668"/>
        <end position="750"/>
    </location>
</feature>
<dbReference type="FunFam" id="2.30.42.10:FF:000035">
    <property type="entry name" value="Glutamate receptor interacting protein 1"/>
    <property type="match status" value="1"/>
</dbReference>
<dbReference type="Pfam" id="PF00595">
    <property type="entry name" value="PDZ"/>
    <property type="match status" value="6"/>
</dbReference>
<feature type="domain" description="PDZ" evidence="5">
    <location>
        <begin position="54"/>
        <end position="137"/>
    </location>
</feature>
<feature type="region of interest" description="Disordered" evidence="4">
    <location>
        <begin position="765"/>
        <end position="788"/>
    </location>
</feature>
<proteinExistence type="predicted"/>
<dbReference type="Pfam" id="PF17820">
    <property type="entry name" value="PDZ_6"/>
    <property type="match status" value="1"/>
</dbReference>
<dbReference type="Proteomes" id="UP000694393">
    <property type="component" value="Unplaced"/>
</dbReference>
<dbReference type="PANTHER" id="PTHR46227">
    <property type="entry name" value="GLUTAMATE RECEPTOR-INTERACTING PROTEIN GRIP"/>
    <property type="match status" value="1"/>
</dbReference>
<dbReference type="CDD" id="cd06687">
    <property type="entry name" value="PDZ1_GRIP1-2-like"/>
    <property type="match status" value="1"/>
</dbReference>
<dbReference type="CDD" id="cd06686">
    <property type="entry name" value="PDZ4_GRIP1-2-like"/>
    <property type="match status" value="1"/>
</dbReference>
<dbReference type="InterPro" id="IPR036034">
    <property type="entry name" value="PDZ_sf"/>
</dbReference>
<dbReference type="FunFam" id="2.30.42.10:FF:000034">
    <property type="entry name" value="Glutamate receptor interacting protein 1"/>
    <property type="match status" value="1"/>
</dbReference>
<reference evidence="6" key="1">
    <citation type="submission" date="2025-08" db="UniProtKB">
        <authorList>
            <consortium name="Ensembl"/>
        </authorList>
    </citation>
    <scope>IDENTIFICATION</scope>
</reference>
<protein>
    <submittedName>
        <fullName evidence="6">Glutamate receptor interacting protein 1</fullName>
    </submittedName>
</protein>
<dbReference type="PANTHER" id="PTHR46227:SF3">
    <property type="entry name" value="GLUTAMATE RECEPTOR-INTERACTING PROTEIN 1"/>
    <property type="match status" value="1"/>
</dbReference>
<feature type="compositionally biased region" description="Polar residues" evidence="4">
    <location>
        <begin position="1082"/>
        <end position="1107"/>
    </location>
</feature>
<dbReference type="GO" id="GO:0005737">
    <property type="term" value="C:cytoplasm"/>
    <property type="evidence" value="ECO:0007669"/>
    <property type="project" value="UniProtKB-SubCell"/>
</dbReference>
<keyword evidence="2" id="KW-0963">Cytoplasm</keyword>